<dbReference type="Gene3D" id="1.25.10.10">
    <property type="entry name" value="Leucine-rich Repeat Variant"/>
    <property type="match status" value="1"/>
</dbReference>
<dbReference type="SUPFAM" id="SSF48371">
    <property type="entry name" value="ARM repeat"/>
    <property type="match status" value="1"/>
</dbReference>
<feature type="compositionally biased region" description="Basic and acidic residues" evidence="1">
    <location>
        <begin position="294"/>
        <end position="304"/>
    </location>
</feature>
<protein>
    <submittedName>
        <fullName evidence="4">Protein inscuteable homologue C-terminal domain-containing protein</fullName>
    </submittedName>
</protein>
<dbReference type="PANTHER" id="PTHR21386:SF0">
    <property type="entry name" value="PROTEIN INSCUTEABLE HOMOLOG"/>
    <property type="match status" value="1"/>
</dbReference>
<feature type="compositionally biased region" description="Polar residues" evidence="1">
    <location>
        <begin position="305"/>
        <end position="332"/>
    </location>
</feature>
<name>A0A915Q4S0_9BILA</name>
<dbReference type="Proteomes" id="UP000887581">
    <property type="component" value="Unplaced"/>
</dbReference>
<dbReference type="GO" id="GO:0008093">
    <property type="term" value="F:cytoskeletal anchor activity"/>
    <property type="evidence" value="ECO:0007669"/>
    <property type="project" value="TreeGrafter"/>
</dbReference>
<dbReference type="InterPro" id="IPR045789">
    <property type="entry name" value="Insc_C"/>
</dbReference>
<dbReference type="PANTHER" id="PTHR21386">
    <property type="entry name" value="INSCUTEABLE"/>
    <property type="match status" value="1"/>
</dbReference>
<proteinExistence type="predicted"/>
<feature type="region of interest" description="Disordered" evidence="1">
    <location>
        <begin position="474"/>
        <end position="517"/>
    </location>
</feature>
<dbReference type="InterPro" id="IPR016024">
    <property type="entry name" value="ARM-type_fold"/>
</dbReference>
<evidence type="ECO:0000256" key="1">
    <source>
        <dbReference type="SAM" id="MobiDB-lite"/>
    </source>
</evidence>
<dbReference type="InterPro" id="IPR011989">
    <property type="entry name" value="ARM-like"/>
</dbReference>
<evidence type="ECO:0000259" key="2">
    <source>
        <dbReference type="Pfam" id="PF19427"/>
    </source>
</evidence>
<organism evidence="3 4">
    <name type="scientific">Setaria digitata</name>
    <dbReference type="NCBI Taxonomy" id="48799"/>
    <lineage>
        <taxon>Eukaryota</taxon>
        <taxon>Metazoa</taxon>
        <taxon>Ecdysozoa</taxon>
        <taxon>Nematoda</taxon>
        <taxon>Chromadorea</taxon>
        <taxon>Rhabditida</taxon>
        <taxon>Spirurina</taxon>
        <taxon>Spiruromorpha</taxon>
        <taxon>Filarioidea</taxon>
        <taxon>Setariidae</taxon>
        <taxon>Setaria</taxon>
    </lineage>
</organism>
<feature type="region of interest" description="Disordered" evidence="1">
    <location>
        <begin position="293"/>
        <end position="332"/>
    </location>
</feature>
<dbReference type="GO" id="GO:0045176">
    <property type="term" value="P:apical protein localization"/>
    <property type="evidence" value="ECO:0007669"/>
    <property type="project" value="TreeGrafter"/>
</dbReference>
<dbReference type="GO" id="GO:0045179">
    <property type="term" value="C:apical cortex"/>
    <property type="evidence" value="ECO:0007669"/>
    <property type="project" value="TreeGrafter"/>
</dbReference>
<dbReference type="GO" id="GO:0008356">
    <property type="term" value="P:asymmetric cell division"/>
    <property type="evidence" value="ECO:0007669"/>
    <property type="project" value="InterPro"/>
</dbReference>
<dbReference type="WBParaSite" id="sdigi.contig93.g4164.t1">
    <property type="protein sequence ID" value="sdigi.contig93.g4164.t1"/>
    <property type="gene ID" value="sdigi.contig93.g4164"/>
</dbReference>
<evidence type="ECO:0000313" key="4">
    <source>
        <dbReference type="WBParaSite" id="sdigi.contig93.g4164.t1"/>
    </source>
</evidence>
<feature type="compositionally biased region" description="Low complexity" evidence="1">
    <location>
        <begin position="499"/>
        <end position="512"/>
    </location>
</feature>
<dbReference type="AlphaFoldDB" id="A0A915Q4S0"/>
<dbReference type="InterPro" id="IPR039921">
    <property type="entry name" value="Inscuteable"/>
</dbReference>
<dbReference type="GO" id="GO:0009786">
    <property type="term" value="P:regulation of asymmetric cell division"/>
    <property type="evidence" value="ECO:0007669"/>
    <property type="project" value="TreeGrafter"/>
</dbReference>
<dbReference type="Pfam" id="PF19427">
    <property type="entry name" value="Insc_C"/>
    <property type="match status" value="1"/>
</dbReference>
<feature type="domain" description="Protein inscuteable homologue C-terminal" evidence="2">
    <location>
        <begin position="656"/>
        <end position="891"/>
    </location>
</feature>
<accession>A0A915Q4S0</accession>
<reference evidence="4" key="1">
    <citation type="submission" date="2022-11" db="UniProtKB">
        <authorList>
            <consortium name="WormBaseParasite"/>
        </authorList>
    </citation>
    <scope>IDENTIFICATION</scope>
</reference>
<keyword evidence="3" id="KW-1185">Reference proteome</keyword>
<sequence>MELSREQVEKVQSDQMDEDVRKLDALYTKASRNIQEWLTELTVTSEPECVFILYAKSFLNSTERQHLSMASNQVANETEQVLLDNRSSLPPKKPQRCIARMISPSSGHVLTASTPAPVMNNAKYRTTVCYRLDETPVTSTRCSPTSLSAFIRVKSCNDSGDSSTRKNDKLIQLESKCDYGISDIPNMTPGTSIVPIIPPHNARAGFCSTDRSLTPKISTRGYGYRYRMCRKSQRRHRLSLQQLQKQKQNESVISGRKSSNKIKTTANGTVVAYVSHSDTSSVCSPSELLPLKTDTNERISKTDDTFSSSTEQHSRSSNLTCSKNQSNLAKQSSPHFINVTDILDSSDNRKLVRSMGSDFSLTDSTDQFENFCKVFTVKQNDSQISNASSIKFNKPSKATILGLRKVKPSKTSDSLNNRNRDQLTANKHIRLPYRAANSEQVDSNCRQLKIFRVNGQTTLQVLLDAPTSSELSKSISNVSRCSGNDVDDGTAKSASPGRSAVTTSSTNSSTDSGQGSAEVNFQNPSFNCDQTFSENSLPSYARMANTIDHVLRVSSTLHSVLNDEINEKCTNDLVCETKVLIATIQCSPCFAFLSVPDITTIQRMICDLESKRHHTQRPVVASKFLIVLLEKTVNAVLIIFARIISAHLSECTSRDRLLVIALEHLIHLMLFGDEICITIIQCGGLDSLLYFCEVPSIPNATLQLLLRGLAVLCGNYRGAVKLLALNKFELIIQLLFTSTIACSAEAAGILTQLTNPTQNYVRLGNMMPRVIIRILEIVDKTKVAESLLLAIAALANIAIQENGAIDILYEHNAIRRLVQAYKRPKCHNVYIQEQLLTVFMSLANGAYIEALIGQGAVDLLLLMLKSRNRINGNCCRRIQVRAAQCLRIISNHGIGLKAIHEMSGYSIISEVIQDNDMLTDARSDLCWITEQMEKKYHLESAV</sequence>
<dbReference type="GO" id="GO:0000132">
    <property type="term" value="P:establishment of mitotic spindle orientation"/>
    <property type="evidence" value="ECO:0007669"/>
    <property type="project" value="TreeGrafter"/>
</dbReference>
<evidence type="ECO:0000313" key="3">
    <source>
        <dbReference type="Proteomes" id="UP000887581"/>
    </source>
</evidence>